<dbReference type="AlphaFoldDB" id="A0A1M5PMT8"/>
<dbReference type="Proteomes" id="UP000189796">
    <property type="component" value="Chromosome I"/>
</dbReference>
<evidence type="ECO:0000313" key="1">
    <source>
        <dbReference type="EMBL" id="SHH03041.1"/>
    </source>
</evidence>
<reference evidence="1 2" key="1">
    <citation type="submission" date="2016-11" db="EMBL/GenBank/DDBJ databases">
        <authorList>
            <person name="Jaros S."/>
            <person name="Januszkiewicz K."/>
            <person name="Wedrychowicz H."/>
        </authorList>
    </citation>
    <scope>NUCLEOTIDE SEQUENCE [LARGE SCALE GENOMIC DNA]</scope>
    <source>
        <strain evidence="1 2">GAS138</strain>
    </source>
</reference>
<proteinExistence type="predicted"/>
<name>A0A1M5PMT8_9BRAD</name>
<protein>
    <submittedName>
        <fullName evidence="1">Uncharacterized protein</fullName>
    </submittedName>
</protein>
<dbReference type="EMBL" id="LT670817">
    <property type="protein sequence ID" value="SHH03041.1"/>
    <property type="molecule type" value="Genomic_DNA"/>
</dbReference>
<sequence>MLGRTRLRISNLSNWYAIWYGSNHNFYKLLK</sequence>
<organism evidence="1 2">
    <name type="scientific">Bradyrhizobium erythrophlei</name>
    <dbReference type="NCBI Taxonomy" id="1437360"/>
    <lineage>
        <taxon>Bacteria</taxon>
        <taxon>Pseudomonadati</taxon>
        <taxon>Pseudomonadota</taxon>
        <taxon>Alphaproteobacteria</taxon>
        <taxon>Hyphomicrobiales</taxon>
        <taxon>Nitrobacteraceae</taxon>
        <taxon>Bradyrhizobium</taxon>
    </lineage>
</organism>
<evidence type="ECO:0000313" key="2">
    <source>
        <dbReference type="Proteomes" id="UP000189796"/>
    </source>
</evidence>
<accession>A0A1M5PMT8</accession>
<gene>
    <name evidence="1" type="ORF">SAMN05443248_3435</name>
</gene>